<evidence type="ECO:0000256" key="3">
    <source>
        <dbReference type="ARBA" id="ARBA00022722"/>
    </source>
</evidence>
<dbReference type="InterPro" id="IPR041588">
    <property type="entry name" value="Integrase_H2C2"/>
</dbReference>
<dbReference type="InterPro" id="IPR041373">
    <property type="entry name" value="RT_RNaseH"/>
</dbReference>
<evidence type="ECO:0000259" key="8">
    <source>
        <dbReference type="Pfam" id="PF17917"/>
    </source>
</evidence>
<evidence type="ECO:0000259" key="7">
    <source>
        <dbReference type="Pfam" id="PF00078"/>
    </source>
</evidence>
<dbReference type="Proteomes" id="UP000041254">
    <property type="component" value="Unassembled WGS sequence"/>
</dbReference>
<dbReference type="PANTHER" id="PTHR37984">
    <property type="entry name" value="PROTEIN CBG26694"/>
    <property type="match status" value="1"/>
</dbReference>
<dbReference type="InterPro" id="IPR000477">
    <property type="entry name" value="RT_dom"/>
</dbReference>
<dbReference type="Pfam" id="PF00078">
    <property type="entry name" value="RVT_1"/>
    <property type="match status" value="1"/>
</dbReference>
<dbReference type="Pfam" id="PF17917">
    <property type="entry name" value="RT_RNaseH"/>
    <property type="match status" value="1"/>
</dbReference>
<keyword evidence="2" id="KW-0548">Nucleotidyltransferase</keyword>
<dbReference type="InParanoid" id="A0A0G4H151"/>
<feature type="domain" description="Reverse transcriptase RNase H-like" evidence="8">
    <location>
        <begin position="155"/>
        <end position="259"/>
    </location>
</feature>
<dbReference type="GO" id="GO:0004519">
    <property type="term" value="F:endonuclease activity"/>
    <property type="evidence" value="ECO:0007669"/>
    <property type="project" value="UniProtKB-KW"/>
</dbReference>
<name>A0A0G4H151_VITBC</name>
<keyword evidence="1" id="KW-0808">Transferase</keyword>
<dbReference type="STRING" id="1169540.A0A0G4H151"/>
<dbReference type="Gene3D" id="1.10.340.70">
    <property type="match status" value="1"/>
</dbReference>
<dbReference type="OMA" id="NCHRISP"/>
<keyword evidence="6" id="KW-0695">RNA-directed DNA polymerase</keyword>
<dbReference type="EMBL" id="CDMY01000931">
    <property type="protein sequence ID" value="CEM37263.1"/>
    <property type="molecule type" value="Genomic_DNA"/>
</dbReference>
<evidence type="ECO:0000313" key="10">
    <source>
        <dbReference type="EMBL" id="CEM37263.1"/>
    </source>
</evidence>
<evidence type="ECO:0008006" key="12">
    <source>
        <dbReference type="Google" id="ProtNLM"/>
    </source>
</evidence>
<evidence type="ECO:0000256" key="1">
    <source>
        <dbReference type="ARBA" id="ARBA00022679"/>
    </source>
</evidence>
<dbReference type="GO" id="GO:0003964">
    <property type="term" value="F:RNA-directed DNA polymerase activity"/>
    <property type="evidence" value="ECO:0007669"/>
    <property type="project" value="UniProtKB-KW"/>
</dbReference>
<dbReference type="PhylomeDB" id="A0A0G4H151"/>
<dbReference type="SUPFAM" id="SSF56672">
    <property type="entry name" value="DNA/RNA polymerases"/>
    <property type="match status" value="1"/>
</dbReference>
<evidence type="ECO:0000313" key="11">
    <source>
        <dbReference type="Proteomes" id="UP000041254"/>
    </source>
</evidence>
<feature type="domain" description="Integrase zinc-binding" evidence="9">
    <location>
        <begin position="388"/>
        <end position="444"/>
    </location>
</feature>
<organism evidence="10 11">
    <name type="scientific">Vitrella brassicaformis (strain CCMP3155)</name>
    <dbReference type="NCBI Taxonomy" id="1169540"/>
    <lineage>
        <taxon>Eukaryota</taxon>
        <taxon>Sar</taxon>
        <taxon>Alveolata</taxon>
        <taxon>Colpodellida</taxon>
        <taxon>Vitrellaceae</taxon>
        <taxon>Vitrella</taxon>
    </lineage>
</organism>
<reference evidence="10 11" key="1">
    <citation type="submission" date="2014-11" db="EMBL/GenBank/DDBJ databases">
        <authorList>
            <person name="Zhu J."/>
            <person name="Qi W."/>
            <person name="Song R."/>
        </authorList>
    </citation>
    <scope>NUCLEOTIDE SEQUENCE [LARGE SCALE GENOMIC DNA]</scope>
</reference>
<dbReference type="FunFam" id="3.30.70.270:FF:000020">
    <property type="entry name" value="Transposon Tf2-6 polyprotein-like Protein"/>
    <property type="match status" value="1"/>
</dbReference>
<dbReference type="InterPro" id="IPR050951">
    <property type="entry name" value="Retrovirus_Pol_polyprotein"/>
</dbReference>
<dbReference type="GO" id="GO:0016787">
    <property type="term" value="F:hydrolase activity"/>
    <property type="evidence" value="ECO:0007669"/>
    <property type="project" value="UniProtKB-KW"/>
</dbReference>
<evidence type="ECO:0000259" key="9">
    <source>
        <dbReference type="Pfam" id="PF17921"/>
    </source>
</evidence>
<dbReference type="PANTHER" id="PTHR37984:SF5">
    <property type="entry name" value="PROTEIN NYNRIN-LIKE"/>
    <property type="match status" value="1"/>
</dbReference>
<dbReference type="Pfam" id="PF17921">
    <property type="entry name" value="Integrase_H2C2"/>
    <property type="match status" value="1"/>
</dbReference>
<dbReference type="InterPro" id="IPR043502">
    <property type="entry name" value="DNA/RNA_pol_sf"/>
</dbReference>
<dbReference type="FunFam" id="1.10.340.70:FF:000001">
    <property type="entry name" value="Retrovirus-related Pol polyprotein from transposon gypsy-like Protein"/>
    <property type="match status" value="1"/>
</dbReference>
<protein>
    <recommendedName>
        <fullName evidence="12">Reverse transcriptase domain-containing protein</fullName>
    </recommendedName>
</protein>
<accession>A0A0G4H151</accession>
<keyword evidence="4" id="KW-0255">Endonuclease</keyword>
<evidence type="ECO:0000256" key="6">
    <source>
        <dbReference type="ARBA" id="ARBA00022918"/>
    </source>
</evidence>
<evidence type="ECO:0000256" key="2">
    <source>
        <dbReference type="ARBA" id="ARBA00022695"/>
    </source>
</evidence>
<gene>
    <name evidence="10" type="ORF">Vbra_1629</name>
</gene>
<sequence length="493" mass="56555">MDKALAQALWTSAFVYVDDIVIFSRTFEEHCGHILDVFRLLQAANIKVKPSKCTFFARKISILGFLVSEKGLQADPKKVEKMISMPEPTDKKEVRSILGLFQYYKRFVPSYADLARPLTDLTKKEYPFVWRDAERNALLTLKKKMLEAPILALPDFKKPFILKTDASGYAVGAILCQRDGKGQERPIHYASAILGISERKWSATEREAHAIYYAVRHFRPYLFGQRFELVSDHQALRALKFAQDGNRKLQRWSLMLQDYDFVFRYRPGKRHTDVDALSRPCGQENNECVPVSSDADTYQLGTINLEAMDDSKPFHVDQIIEAQDRCADVSRVKAFLTAKDNNASKEELDQLHDAVPKAYWSKLYDACLLDGLVRVMSKHQEYGPVLLVPTSLREEAMKLHHEHLLAGHLAIERGYKRMAREFYWPGMYESFRKHIEACAACQSKRNLKANKRPTIQIPPAERPFQRVAMDFIGPLPPTEAGNQFALTVQDEFT</sequence>
<dbReference type="VEuPathDB" id="CryptoDB:Vbra_1629"/>
<dbReference type="Gene3D" id="3.10.20.370">
    <property type="match status" value="1"/>
</dbReference>
<dbReference type="FunFam" id="3.10.20.370:FF:000001">
    <property type="entry name" value="Retrovirus-related Pol polyprotein from transposon 17.6-like protein"/>
    <property type="match status" value="1"/>
</dbReference>
<dbReference type="AlphaFoldDB" id="A0A0G4H151"/>
<proteinExistence type="predicted"/>
<evidence type="ECO:0000256" key="5">
    <source>
        <dbReference type="ARBA" id="ARBA00022801"/>
    </source>
</evidence>
<dbReference type="OrthoDB" id="2013610at2759"/>
<dbReference type="InterPro" id="IPR043128">
    <property type="entry name" value="Rev_trsase/Diguanyl_cyclase"/>
</dbReference>
<keyword evidence="3" id="KW-0540">Nuclease</keyword>
<keyword evidence="5" id="KW-0378">Hydrolase</keyword>
<feature type="domain" description="Reverse transcriptase" evidence="7">
    <location>
        <begin position="11"/>
        <end position="65"/>
    </location>
</feature>
<keyword evidence="11" id="KW-1185">Reference proteome</keyword>
<dbReference type="CDD" id="cd09274">
    <property type="entry name" value="RNase_HI_RT_Ty3"/>
    <property type="match status" value="1"/>
</dbReference>
<dbReference type="Gene3D" id="3.30.70.270">
    <property type="match status" value="2"/>
</dbReference>
<evidence type="ECO:0000256" key="4">
    <source>
        <dbReference type="ARBA" id="ARBA00022759"/>
    </source>
</evidence>